<evidence type="ECO:0000313" key="1">
    <source>
        <dbReference type="EMBL" id="MBY8822835.1"/>
    </source>
</evidence>
<proteinExistence type="predicted"/>
<sequence>MARNPSWMTLAIDGWMLGVESSSVIGLRMMTLARGGSTAAAEAQRMVAEKMRAAIELHALAFTGALGKTPNAAAAKSIAHYGRKVRANRRRLSRRR</sequence>
<gene>
    <name evidence="1" type="ORF">K7G82_11060</name>
</gene>
<reference evidence="1 2" key="1">
    <citation type="submission" date="2021-08" db="EMBL/GenBank/DDBJ databases">
        <authorList>
            <person name="Tuo L."/>
        </authorList>
    </citation>
    <scope>NUCLEOTIDE SEQUENCE [LARGE SCALE GENOMIC DNA]</scope>
    <source>
        <strain evidence="1 2">JCM 31229</strain>
    </source>
</reference>
<dbReference type="Proteomes" id="UP000706039">
    <property type="component" value="Unassembled WGS sequence"/>
</dbReference>
<dbReference type="EMBL" id="JAINVV010000004">
    <property type="protein sequence ID" value="MBY8822835.1"/>
    <property type="molecule type" value="Genomic_DNA"/>
</dbReference>
<keyword evidence="2" id="KW-1185">Reference proteome</keyword>
<organism evidence="1 2">
    <name type="scientific">Sphingomonas colocasiae</name>
    <dbReference type="NCBI Taxonomy" id="1848973"/>
    <lineage>
        <taxon>Bacteria</taxon>
        <taxon>Pseudomonadati</taxon>
        <taxon>Pseudomonadota</taxon>
        <taxon>Alphaproteobacteria</taxon>
        <taxon>Sphingomonadales</taxon>
        <taxon>Sphingomonadaceae</taxon>
        <taxon>Sphingomonas</taxon>
    </lineage>
</organism>
<name>A0ABS7PNE8_9SPHN</name>
<comment type="caution">
    <text evidence="1">The sequence shown here is derived from an EMBL/GenBank/DDBJ whole genome shotgun (WGS) entry which is preliminary data.</text>
</comment>
<protein>
    <submittedName>
        <fullName evidence="1">Uncharacterized protein</fullName>
    </submittedName>
</protein>
<evidence type="ECO:0000313" key="2">
    <source>
        <dbReference type="Proteomes" id="UP000706039"/>
    </source>
</evidence>
<dbReference type="RefSeq" id="WP_222989886.1">
    <property type="nucleotide sequence ID" value="NZ_JAINVV010000004.1"/>
</dbReference>
<accession>A0ABS7PNE8</accession>